<reference evidence="12 14" key="2">
    <citation type="submission" date="2019-04" db="EMBL/GenBank/DDBJ databases">
        <title>Lactobacillus gasseri 7171 assembly.</title>
        <authorList>
            <person name="Joris B.R."/>
            <person name="Giguere D."/>
        </authorList>
    </citation>
    <scope>NUCLEOTIDE SEQUENCE [LARGE SCALE GENOMIC DNA]</scope>
    <source>
        <strain evidence="12 14">7171</strain>
    </source>
</reference>
<keyword evidence="4" id="KW-0132">Cell division</keyword>
<dbReference type="EMBL" id="SRMD01000037">
    <property type="protein sequence ID" value="TQW16011.1"/>
    <property type="molecule type" value="Genomic_DNA"/>
</dbReference>
<dbReference type="CDD" id="cd16393">
    <property type="entry name" value="SPO0J_N"/>
    <property type="match status" value="1"/>
</dbReference>
<dbReference type="AlphaFoldDB" id="A0A133P6I6"/>
<evidence type="ECO:0000256" key="7">
    <source>
        <dbReference type="ARBA" id="ARBA00023306"/>
    </source>
</evidence>
<dbReference type="eggNOG" id="COG1475">
    <property type="taxonomic scope" value="Bacteria"/>
</dbReference>
<sequence>MAFSLFGNRQKKIPESKQVQEIELDKIMPNRYQPRHTFSDESIEELAATLKEQGLLQPIILRKPADGPEGEYEIIAGERRFRAAQSLKWAKIPAIVENMDDEKAASLALVENLQRENLNPIDEAQAYVQLMKVNNLTQTELAEQMGKTQSYIANKIRLLKLTPKVQGFLIDKKISQRHGRALLALNEEDQDTAVSEIIKNGLTVKETEEMVKDLDGYLEAQKQAKEEELEENKPEKEKKPKKKVQVRTANDFKVQINTIKKAIKMAKDSGMTVKYKEDKKGDSYKITIELLKK</sequence>
<dbReference type="InterPro" id="IPR003115">
    <property type="entry name" value="ParB_N"/>
</dbReference>
<reference evidence="11" key="3">
    <citation type="submission" date="2021-03" db="EMBL/GenBank/DDBJ databases">
        <title>Whole genome sequence of Lactobacillus gasseri HL75.</title>
        <authorList>
            <person name="Kim J.-M."/>
            <person name="Chung S.H."/>
            <person name="Kim J.-S."/>
        </authorList>
    </citation>
    <scope>NUCLEOTIDE SEQUENCE</scope>
    <source>
        <strain evidence="11">HL75</strain>
    </source>
</reference>
<dbReference type="SUPFAM" id="SSF110849">
    <property type="entry name" value="ParB/Sulfiredoxin"/>
    <property type="match status" value="1"/>
</dbReference>
<dbReference type="InterPro" id="IPR041468">
    <property type="entry name" value="HTH_ParB/Spo0J"/>
</dbReference>
<protein>
    <submittedName>
        <fullName evidence="10">Nucleoid occlusion protein</fullName>
    </submittedName>
</protein>
<dbReference type="PANTHER" id="PTHR33375">
    <property type="entry name" value="CHROMOSOME-PARTITIONING PROTEIN PARB-RELATED"/>
    <property type="match status" value="1"/>
</dbReference>
<dbReference type="GO" id="GO:0007059">
    <property type="term" value="P:chromosome segregation"/>
    <property type="evidence" value="ECO:0007669"/>
    <property type="project" value="TreeGrafter"/>
</dbReference>
<dbReference type="Proteomes" id="UP000316012">
    <property type="component" value="Unassembled WGS sequence"/>
</dbReference>
<gene>
    <name evidence="10" type="primary">noc</name>
    <name evidence="10" type="ORF">CYJ86_08165</name>
    <name evidence="12" type="ORF">FIPPAONL_00260</name>
    <name evidence="11" type="ORF">J3E67_001746</name>
</gene>
<feature type="compositionally biased region" description="Basic and acidic residues" evidence="8">
    <location>
        <begin position="225"/>
        <end position="238"/>
    </location>
</feature>
<dbReference type="Pfam" id="PF02195">
    <property type="entry name" value="ParB_N"/>
    <property type="match status" value="1"/>
</dbReference>
<dbReference type="InterPro" id="IPR036086">
    <property type="entry name" value="ParB/Sulfiredoxin_sf"/>
</dbReference>
<dbReference type="InterPro" id="IPR004437">
    <property type="entry name" value="ParB/RepB/Spo0J"/>
</dbReference>
<evidence type="ECO:0000256" key="2">
    <source>
        <dbReference type="ARBA" id="ARBA00006295"/>
    </source>
</evidence>
<dbReference type="PROSITE" id="PS50943">
    <property type="entry name" value="HTH_CROC1"/>
    <property type="match status" value="1"/>
</dbReference>
<proteinExistence type="inferred from homology"/>
<comment type="subcellular location">
    <subcellularLocation>
        <location evidence="1">Cytoplasm</location>
        <location evidence="1">Nucleoid</location>
    </subcellularLocation>
</comment>
<dbReference type="Gene3D" id="3.90.1530.30">
    <property type="match status" value="1"/>
</dbReference>
<evidence type="ECO:0000313" key="12">
    <source>
        <dbReference type="EMBL" id="TQW16011.1"/>
    </source>
</evidence>
<name>A0A133P6I6_LACGS</name>
<dbReference type="EMBL" id="PKKC01000004">
    <property type="protein sequence ID" value="PKZ90334.1"/>
    <property type="molecule type" value="Genomic_DNA"/>
</dbReference>
<dbReference type="SMART" id="SM00470">
    <property type="entry name" value="ParB"/>
    <property type="match status" value="1"/>
</dbReference>
<dbReference type="PANTHER" id="PTHR33375:SF8">
    <property type="entry name" value="NUCLEOID OCCLUSION PROTEIN"/>
    <property type="match status" value="1"/>
</dbReference>
<organism evidence="10 13">
    <name type="scientific">Lactobacillus gasseri</name>
    <dbReference type="NCBI Taxonomy" id="1596"/>
    <lineage>
        <taxon>Bacteria</taxon>
        <taxon>Bacillati</taxon>
        <taxon>Bacillota</taxon>
        <taxon>Bacilli</taxon>
        <taxon>Lactobacillales</taxon>
        <taxon>Lactobacillaceae</taxon>
        <taxon>Lactobacillus</taxon>
    </lineage>
</organism>
<feature type="domain" description="HTH cro/C1-type" evidence="9">
    <location>
        <begin position="129"/>
        <end position="154"/>
    </location>
</feature>
<dbReference type="Proteomes" id="UP000663932">
    <property type="component" value="Chromosome"/>
</dbReference>
<evidence type="ECO:0000256" key="6">
    <source>
        <dbReference type="ARBA" id="ARBA00023210"/>
    </source>
</evidence>
<keyword evidence="6" id="KW-0717">Septation</keyword>
<evidence type="ECO:0000256" key="5">
    <source>
        <dbReference type="ARBA" id="ARBA00023125"/>
    </source>
</evidence>
<dbReference type="FunFam" id="3.90.1530.30:FF:000001">
    <property type="entry name" value="Chromosome partitioning protein ParB"/>
    <property type="match status" value="1"/>
</dbReference>
<evidence type="ECO:0000313" key="10">
    <source>
        <dbReference type="EMBL" id="PKZ90334.1"/>
    </source>
</evidence>
<evidence type="ECO:0000256" key="8">
    <source>
        <dbReference type="SAM" id="MobiDB-lite"/>
    </source>
</evidence>
<dbReference type="InterPro" id="IPR023705">
    <property type="entry name" value="Nucleoid_occlusion_protein"/>
</dbReference>
<dbReference type="FunFam" id="1.10.10.2830:FF:000001">
    <property type="entry name" value="Chromosome partitioning protein ParB"/>
    <property type="match status" value="1"/>
</dbReference>
<evidence type="ECO:0000259" key="9">
    <source>
        <dbReference type="PROSITE" id="PS50943"/>
    </source>
</evidence>
<accession>A0A133P6I6</accession>
<keyword evidence="14" id="KW-1185">Reference proteome</keyword>
<reference evidence="10 13" key="1">
    <citation type="submission" date="2017-12" db="EMBL/GenBank/DDBJ databases">
        <title>Phylogenetic diversity of female urinary microbiome.</title>
        <authorList>
            <person name="Thomas-White K."/>
            <person name="Wolfe A.J."/>
        </authorList>
    </citation>
    <scope>NUCLEOTIDE SEQUENCE [LARGE SCALE GENOMIC DNA]</scope>
    <source>
        <strain evidence="10 13">UMB0099</strain>
    </source>
</reference>
<evidence type="ECO:0000256" key="1">
    <source>
        <dbReference type="ARBA" id="ARBA00004453"/>
    </source>
</evidence>
<dbReference type="InterPro" id="IPR001387">
    <property type="entry name" value="Cro/C1-type_HTH"/>
</dbReference>
<keyword evidence="5" id="KW-0238">DNA-binding</keyword>
<evidence type="ECO:0000256" key="3">
    <source>
        <dbReference type="ARBA" id="ARBA00022490"/>
    </source>
</evidence>
<dbReference type="SUPFAM" id="SSF109709">
    <property type="entry name" value="KorB DNA-binding domain-like"/>
    <property type="match status" value="1"/>
</dbReference>
<dbReference type="GO" id="GO:0005694">
    <property type="term" value="C:chromosome"/>
    <property type="evidence" value="ECO:0007669"/>
    <property type="project" value="TreeGrafter"/>
</dbReference>
<keyword evidence="3" id="KW-0963">Cytoplasm</keyword>
<dbReference type="Pfam" id="PF17762">
    <property type="entry name" value="HTH_ParB"/>
    <property type="match status" value="1"/>
</dbReference>
<dbReference type="GO" id="GO:0003677">
    <property type="term" value="F:DNA binding"/>
    <property type="evidence" value="ECO:0007669"/>
    <property type="project" value="UniProtKB-KW"/>
</dbReference>
<dbReference type="GO" id="GO:0009295">
    <property type="term" value="C:nucleoid"/>
    <property type="evidence" value="ECO:0007669"/>
    <property type="project" value="UniProtKB-SubCell"/>
</dbReference>
<dbReference type="NCBIfam" id="TIGR04285">
    <property type="entry name" value="nucleoid_noc"/>
    <property type="match status" value="1"/>
</dbReference>
<evidence type="ECO:0000313" key="13">
    <source>
        <dbReference type="Proteomes" id="UP000234740"/>
    </source>
</evidence>
<dbReference type="STRING" id="324831.LGAS_1743"/>
<dbReference type="OrthoDB" id="9802051at2"/>
<dbReference type="GO" id="GO:0000917">
    <property type="term" value="P:division septum assembly"/>
    <property type="evidence" value="ECO:0007669"/>
    <property type="project" value="UniProtKB-KW"/>
</dbReference>
<dbReference type="NCBIfam" id="TIGR00180">
    <property type="entry name" value="parB_part"/>
    <property type="match status" value="1"/>
</dbReference>
<dbReference type="EMBL" id="CP071801">
    <property type="protein sequence ID" value="QTD67292.1"/>
    <property type="molecule type" value="Genomic_DNA"/>
</dbReference>
<dbReference type="GeneID" id="48925728"/>
<evidence type="ECO:0000313" key="14">
    <source>
        <dbReference type="Proteomes" id="UP000316012"/>
    </source>
</evidence>
<dbReference type="Gene3D" id="1.10.10.2830">
    <property type="match status" value="1"/>
</dbReference>
<comment type="similarity">
    <text evidence="2">Belongs to the ParB family.</text>
</comment>
<keyword evidence="7" id="KW-0131">Cell cycle</keyword>
<evidence type="ECO:0000256" key="4">
    <source>
        <dbReference type="ARBA" id="ARBA00022618"/>
    </source>
</evidence>
<evidence type="ECO:0000313" key="11">
    <source>
        <dbReference type="EMBL" id="QTD67292.1"/>
    </source>
</evidence>
<dbReference type="GO" id="GO:0045881">
    <property type="term" value="P:positive regulation of sporulation resulting in formation of a cellular spore"/>
    <property type="evidence" value="ECO:0007669"/>
    <property type="project" value="TreeGrafter"/>
</dbReference>
<dbReference type="RefSeq" id="WP_003652133.1">
    <property type="nucleotide sequence ID" value="NZ_CABHMU010000033.1"/>
</dbReference>
<dbReference type="Proteomes" id="UP000234740">
    <property type="component" value="Unassembled WGS sequence"/>
</dbReference>
<dbReference type="InterPro" id="IPR050336">
    <property type="entry name" value="Chromosome_partition/occlusion"/>
</dbReference>
<feature type="region of interest" description="Disordered" evidence="8">
    <location>
        <begin position="225"/>
        <end position="246"/>
    </location>
</feature>